<keyword evidence="4" id="KW-1133">Transmembrane helix</keyword>
<dbReference type="SMART" id="SM00342">
    <property type="entry name" value="HTH_ARAC"/>
    <property type="match status" value="1"/>
</dbReference>
<dbReference type="Gene3D" id="1.10.10.60">
    <property type="entry name" value="Homeodomain-like"/>
    <property type="match status" value="1"/>
</dbReference>
<dbReference type="InterPro" id="IPR018060">
    <property type="entry name" value="HTH_AraC"/>
</dbReference>
<evidence type="ECO:0000256" key="1">
    <source>
        <dbReference type="ARBA" id="ARBA00023015"/>
    </source>
</evidence>
<feature type="transmembrane region" description="Helical" evidence="4">
    <location>
        <begin position="733"/>
        <end position="754"/>
    </location>
</feature>
<dbReference type="GO" id="GO:0043565">
    <property type="term" value="F:sequence-specific DNA binding"/>
    <property type="evidence" value="ECO:0007669"/>
    <property type="project" value="InterPro"/>
</dbReference>
<dbReference type="PROSITE" id="PS01124">
    <property type="entry name" value="HTH_ARAC_FAMILY_2"/>
    <property type="match status" value="1"/>
</dbReference>
<accession>W5QSR2</accession>
<feature type="domain" description="HTH araC/xylS-type" evidence="5">
    <location>
        <begin position="799"/>
        <end position="896"/>
    </location>
</feature>
<evidence type="ECO:0000313" key="6">
    <source>
        <dbReference type="EMBL" id="AGH14126.1"/>
    </source>
</evidence>
<evidence type="ECO:0000256" key="4">
    <source>
        <dbReference type="SAM" id="Phobius"/>
    </source>
</evidence>
<dbReference type="EMBL" id="JX424628">
    <property type="protein sequence ID" value="AGH14126.1"/>
    <property type="molecule type" value="Genomic_DNA"/>
</dbReference>
<evidence type="ECO:0000256" key="3">
    <source>
        <dbReference type="ARBA" id="ARBA00023163"/>
    </source>
</evidence>
<dbReference type="InterPro" id="IPR018062">
    <property type="entry name" value="HTH_AraC-typ_CS"/>
</dbReference>
<keyword evidence="1" id="KW-0805">Transcription regulation</keyword>
<dbReference type="PROSITE" id="PS00041">
    <property type="entry name" value="HTH_ARAC_FAMILY_1"/>
    <property type="match status" value="1"/>
</dbReference>
<keyword evidence="4" id="KW-0812">Transmembrane</keyword>
<name>W5QSR2_9BACT</name>
<dbReference type="PANTHER" id="PTHR43280:SF2">
    <property type="entry name" value="HTH-TYPE TRANSCRIPTIONAL REGULATOR EXSA"/>
    <property type="match status" value="1"/>
</dbReference>
<dbReference type="InterPro" id="IPR015943">
    <property type="entry name" value="WD40/YVTN_repeat-like_dom_sf"/>
</dbReference>
<keyword evidence="2" id="KW-0238">DNA-binding</keyword>
<dbReference type="GO" id="GO:0003700">
    <property type="term" value="F:DNA-binding transcription factor activity"/>
    <property type="evidence" value="ECO:0007669"/>
    <property type="project" value="InterPro"/>
</dbReference>
<proteinExistence type="predicted"/>
<keyword evidence="4" id="KW-0472">Membrane</keyword>
<dbReference type="PRINTS" id="PR00032">
    <property type="entry name" value="HTHARAC"/>
</dbReference>
<dbReference type="SUPFAM" id="SSF63829">
    <property type="entry name" value="Calcium-dependent phosphotriesterase"/>
    <property type="match status" value="2"/>
</dbReference>
<dbReference type="Gene3D" id="2.130.10.10">
    <property type="entry name" value="YVTN repeat-like/Quinoprotein amine dehydrogenase"/>
    <property type="match status" value="2"/>
</dbReference>
<evidence type="ECO:0000256" key="2">
    <source>
        <dbReference type="ARBA" id="ARBA00023125"/>
    </source>
</evidence>
<dbReference type="Pfam" id="PF07494">
    <property type="entry name" value="Reg_prop"/>
    <property type="match status" value="2"/>
</dbReference>
<evidence type="ECO:0000259" key="5">
    <source>
        <dbReference type="PROSITE" id="PS01124"/>
    </source>
</evidence>
<dbReference type="AlphaFoldDB" id="W5QSR2"/>
<dbReference type="InterPro" id="IPR013783">
    <property type="entry name" value="Ig-like_fold"/>
</dbReference>
<dbReference type="SUPFAM" id="SSF46689">
    <property type="entry name" value="Homeodomain-like"/>
    <property type="match status" value="1"/>
</dbReference>
<dbReference type="Gene3D" id="2.60.40.10">
    <property type="entry name" value="Immunoglobulins"/>
    <property type="match status" value="1"/>
</dbReference>
<protein>
    <submittedName>
        <fullName evidence="6">AraC</fullName>
    </submittedName>
</protein>
<dbReference type="InterPro" id="IPR009057">
    <property type="entry name" value="Homeodomain-like_sf"/>
</dbReference>
<dbReference type="Pfam" id="PF12833">
    <property type="entry name" value="HTH_18"/>
    <property type="match status" value="1"/>
</dbReference>
<organism evidence="6">
    <name type="scientific">Prevotella sp. Sc00066</name>
    <dbReference type="NCBI Taxonomy" id="1231731"/>
    <lineage>
        <taxon>Bacteria</taxon>
        <taxon>Pseudomonadati</taxon>
        <taxon>Bacteroidota</taxon>
        <taxon>Bacteroidia</taxon>
        <taxon>Bacteroidales</taxon>
        <taxon>Prevotellaceae</taxon>
        <taxon>Prevotella</taxon>
    </lineage>
</organism>
<dbReference type="InterPro" id="IPR011110">
    <property type="entry name" value="Reg_prop"/>
</dbReference>
<reference evidence="6" key="1">
    <citation type="journal article" date="2014" name="J. Ind. Microbiol. Biotechnol.">
        <title>Analysis of the bovine rumen microbiome reveals a diversity of Sus-like polysaccharide utilization loci from the bacterial phylum Bacteroidetes.</title>
        <authorList>
            <person name="Rosewarne C.P."/>
            <person name="Pope P.B."/>
            <person name="Cheung J.L."/>
            <person name="Morrison M."/>
        </authorList>
    </citation>
    <scope>NUCLEOTIDE SEQUENCE</scope>
    <source>
        <strain evidence="6">Sc00066</strain>
    </source>
</reference>
<dbReference type="PANTHER" id="PTHR43280">
    <property type="entry name" value="ARAC-FAMILY TRANSCRIPTIONAL REGULATOR"/>
    <property type="match status" value="1"/>
</dbReference>
<keyword evidence="3" id="KW-0804">Transcription</keyword>
<dbReference type="InterPro" id="IPR020449">
    <property type="entry name" value="Tscrpt_reg_AraC-type_HTH"/>
</dbReference>
<sequence length="896" mass="100236">MALQVKDFTFSHIGRAEGMGSQRIFSICETQSGAIWWSSMTDIGRYNGSKVRNYQLDENTPYSLLGGRVIHLSTTDDNGILAFDNRGKVYRYSAIRDRFELMVNLSERMGNNIGLNDVHLVGNRLWLAMSDGVYLMQDTTMSCIVKGPYVNSIVPMGKQLLFCSREGVYDEKGHRRLPYNIESGYYDEMSGKLWLGGYEDGLHVVTLNIDDYTISDAFIELTNNTTLLNPIRCICPYDDETMLIGFDGEGVYQISRDGQGKCTLLFNANESNKGVLHGNGIYSMVVDTWKNIVIGSYSGGIDIARPIGSTAAIYRHLRNDPQSLCNDHVNMVTQLTDNLLLMGTDNGISILNTQTEEWQHSCQGTVVLSATRKPNGNVLVSTYGKGIYEVDSKANVSHVYTTYNSSLTDDHVYATCYDKDGGLWVGTLNGDLLHITKNQSITRYPVHNVQAISQLATGQMAIGTAFGLKLITPGRQEVKDLNYAPSGVADVNPFVTHLLASGLELWIGTDGGGVYVYHQAKHESRQLTTANGLPSNYVRSLIKGADGRIWIATDQGLSFVSPDNPKTVVNANYCYGLKREYSRGAALNLPNGNIIFGTTMGAIVVHPEKVQSLNYTAKLNITGVVCAEDQESLQTEEVAQKLADGQLSLTYDQRTFEILFESVNMRNHFDIVYRYQVGDGEWSVPFDEQYIRFVNMEPGEHHLTLLCVSRTNGTIIDTKMLTIIIAQPWWNTWWMWCIYIALVILAFFGAWRVYQLHQKYLRLSIDHLQHTLPQPTYADAGKDVKEAPAENLEAKNFVDKATQLILDNLSDSEFTIDQLCREMAMSRTLFYVKLKSYTGKSPQDFIRIIRLEGAASMLRNGCNVADAAAMTGFDNPKYFSTVFKKYFGVSPSKYQK</sequence>